<evidence type="ECO:0000256" key="1">
    <source>
        <dbReference type="SAM" id="Phobius"/>
    </source>
</evidence>
<keyword evidence="1" id="KW-0812">Transmembrane</keyword>
<sequence length="61" mass="6936">MAENTEPQHTCLHEYDFGTIEQTFKSIEKSFTLIWRFIFVILIIFGGGIITAVASAVFKQP</sequence>
<organism evidence="2">
    <name type="scientific">marine sediment metagenome</name>
    <dbReference type="NCBI Taxonomy" id="412755"/>
    <lineage>
        <taxon>unclassified sequences</taxon>
        <taxon>metagenomes</taxon>
        <taxon>ecological metagenomes</taxon>
    </lineage>
</organism>
<evidence type="ECO:0000313" key="2">
    <source>
        <dbReference type="EMBL" id="KKM14519.1"/>
    </source>
</evidence>
<dbReference type="AlphaFoldDB" id="A0A0F9I4G0"/>
<keyword evidence="1" id="KW-0472">Membrane</keyword>
<accession>A0A0F9I4G0</accession>
<feature type="transmembrane region" description="Helical" evidence="1">
    <location>
        <begin position="33"/>
        <end position="58"/>
    </location>
</feature>
<proteinExistence type="predicted"/>
<keyword evidence="1" id="KW-1133">Transmembrane helix</keyword>
<comment type="caution">
    <text evidence="2">The sequence shown here is derived from an EMBL/GenBank/DDBJ whole genome shotgun (WGS) entry which is preliminary data.</text>
</comment>
<name>A0A0F9I4G0_9ZZZZ</name>
<reference evidence="2" key="1">
    <citation type="journal article" date="2015" name="Nature">
        <title>Complex archaea that bridge the gap between prokaryotes and eukaryotes.</title>
        <authorList>
            <person name="Spang A."/>
            <person name="Saw J.H."/>
            <person name="Jorgensen S.L."/>
            <person name="Zaremba-Niedzwiedzka K."/>
            <person name="Martijn J."/>
            <person name="Lind A.E."/>
            <person name="van Eijk R."/>
            <person name="Schleper C."/>
            <person name="Guy L."/>
            <person name="Ettema T.J."/>
        </authorList>
    </citation>
    <scope>NUCLEOTIDE SEQUENCE</scope>
</reference>
<protein>
    <submittedName>
        <fullName evidence="2">Uncharacterized protein</fullName>
    </submittedName>
</protein>
<gene>
    <name evidence="2" type="ORF">LCGC14_1705260</name>
</gene>
<dbReference type="EMBL" id="LAZR01015127">
    <property type="protein sequence ID" value="KKM14519.1"/>
    <property type="molecule type" value="Genomic_DNA"/>
</dbReference>